<evidence type="ECO:0000313" key="2">
    <source>
        <dbReference type="Proteomes" id="UP000193067"/>
    </source>
</evidence>
<dbReference type="Proteomes" id="UP000193067">
    <property type="component" value="Unassembled WGS sequence"/>
</dbReference>
<dbReference type="GO" id="GO:0016020">
    <property type="term" value="C:membrane"/>
    <property type="evidence" value="ECO:0007669"/>
    <property type="project" value="InterPro"/>
</dbReference>
<keyword evidence="2" id="KW-1185">Reference proteome</keyword>
<reference evidence="1 2" key="1">
    <citation type="journal article" date="2015" name="Biotechnol. Biofuels">
        <title>Enhanced degradation of softwood versus hardwood by the white-rot fungus Pycnoporus coccineus.</title>
        <authorList>
            <person name="Couturier M."/>
            <person name="Navarro D."/>
            <person name="Chevret D."/>
            <person name="Henrissat B."/>
            <person name="Piumi F."/>
            <person name="Ruiz-Duenas F.J."/>
            <person name="Martinez A.T."/>
            <person name="Grigoriev I.V."/>
            <person name="Riley R."/>
            <person name="Lipzen A."/>
            <person name="Berrin J.G."/>
            <person name="Master E.R."/>
            <person name="Rosso M.N."/>
        </authorList>
    </citation>
    <scope>NUCLEOTIDE SEQUENCE [LARGE SCALE GENOMIC DNA]</scope>
    <source>
        <strain evidence="1 2">BRFM310</strain>
    </source>
</reference>
<dbReference type="InterPro" id="IPR012597">
    <property type="entry name" value="Pheromone"/>
</dbReference>
<accession>A0A1Y2IRW8</accession>
<dbReference type="OrthoDB" id="2747895at2759"/>
<dbReference type="GO" id="GO:0000772">
    <property type="term" value="F:mating pheromone activity"/>
    <property type="evidence" value="ECO:0007669"/>
    <property type="project" value="InterPro"/>
</dbReference>
<dbReference type="EMBL" id="KZ084099">
    <property type="protein sequence ID" value="OSD03889.1"/>
    <property type="molecule type" value="Genomic_DNA"/>
</dbReference>
<name>A0A1Y2IRW8_TRAC3</name>
<dbReference type="AlphaFoldDB" id="A0A1Y2IRW8"/>
<organism evidence="1 2">
    <name type="scientific">Trametes coccinea (strain BRFM310)</name>
    <name type="common">Pycnoporus coccineus</name>
    <dbReference type="NCBI Taxonomy" id="1353009"/>
    <lineage>
        <taxon>Eukaryota</taxon>
        <taxon>Fungi</taxon>
        <taxon>Dikarya</taxon>
        <taxon>Basidiomycota</taxon>
        <taxon>Agaricomycotina</taxon>
        <taxon>Agaricomycetes</taxon>
        <taxon>Polyporales</taxon>
        <taxon>Polyporaceae</taxon>
        <taxon>Trametes</taxon>
    </lineage>
</organism>
<sequence length="66" mass="7214">MDEFSFLTVTSDDLVDQRALDDTSTHTSMSFSSSAQRRDALFAAVASSTPVNEDRIEGYNGYCVIA</sequence>
<evidence type="ECO:0000313" key="1">
    <source>
        <dbReference type="EMBL" id="OSD03889.1"/>
    </source>
</evidence>
<protein>
    <submittedName>
        <fullName evidence="1">Pheromone</fullName>
    </submittedName>
</protein>
<gene>
    <name evidence="1" type="ORF">PYCCODRAFT_1548834</name>
</gene>
<dbReference type="Pfam" id="PF08015">
    <property type="entry name" value="Pheromone"/>
    <property type="match status" value="1"/>
</dbReference>
<proteinExistence type="predicted"/>